<dbReference type="InterPro" id="IPR014803">
    <property type="entry name" value="DNA_repair_Nse5/Nse6"/>
</dbReference>
<dbReference type="STRING" id="1071383.J7S707"/>
<dbReference type="RefSeq" id="XP_022464277.1">
    <property type="nucleotide sequence ID" value="XM_022607709.1"/>
</dbReference>
<dbReference type="eggNOG" id="KOG4599">
    <property type="taxonomic scope" value="Eukaryota"/>
</dbReference>
<dbReference type="OrthoDB" id="4066051at2759"/>
<dbReference type="KEGG" id="kng:KNAG_0D02820"/>
<accession>J7S707</accession>
<keyword evidence="2" id="KW-1185">Reference proteome</keyword>
<evidence type="ECO:0000313" key="2">
    <source>
        <dbReference type="Proteomes" id="UP000006310"/>
    </source>
</evidence>
<organism evidence="1 2">
    <name type="scientific">Huiozyma naganishii (strain ATCC MYA-139 / BCRC 22969 / CBS 8797 / KCTC 17520 / NBRC 10181 / NCYC 3082 / Yp74L-3)</name>
    <name type="common">Yeast</name>
    <name type="synonym">Kazachstania naganishii</name>
    <dbReference type="NCBI Taxonomy" id="1071383"/>
    <lineage>
        <taxon>Eukaryota</taxon>
        <taxon>Fungi</taxon>
        <taxon>Dikarya</taxon>
        <taxon>Ascomycota</taxon>
        <taxon>Saccharomycotina</taxon>
        <taxon>Saccharomycetes</taxon>
        <taxon>Saccharomycetales</taxon>
        <taxon>Saccharomycetaceae</taxon>
        <taxon>Huiozyma</taxon>
    </lineage>
</organism>
<reference evidence="1 2" key="1">
    <citation type="journal article" date="2011" name="Proc. Natl. Acad. Sci. U.S.A.">
        <title>Evolutionary erosion of yeast sex chromosomes by mating-type switching accidents.</title>
        <authorList>
            <person name="Gordon J.L."/>
            <person name="Armisen D."/>
            <person name="Proux-Wera E."/>
            <person name="Oheigeartaigh S.S."/>
            <person name="Byrne K.P."/>
            <person name="Wolfe K.H."/>
        </authorList>
    </citation>
    <scope>NUCLEOTIDE SEQUENCE [LARGE SCALE GENOMIC DNA]</scope>
    <source>
        <strain evidence="2">ATCC MYA-139 / BCRC 22969 / CBS 8797 / CCRC 22969 / KCTC 17520 / NBRC 10181 / NCYC 3082</strain>
    </source>
</reference>
<evidence type="ECO:0000313" key="1">
    <source>
        <dbReference type="EMBL" id="CCK70031.1"/>
    </source>
</evidence>
<dbReference type="HOGENOM" id="CLU_051886_0_0_1"/>
<dbReference type="AlphaFoldDB" id="J7S707"/>
<proteinExistence type="predicted"/>
<dbReference type="Pfam" id="PF08691">
    <property type="entry name" value="Nse5"/>
    <property type="match status" value="1"/>
</dbReference>
<dbReference type="OMA" id="TEYFKDC"/>
<sequence>MDGIGDSQDADSSDGSLVLGTGLQQDLIGDAALDLDADLDADLGLDEVEGDSNLAPPPRNKQFGEVELRQFDLGKQYDEEIDGQFDRLRQVEEELHFSQELELHPTPTLLRDKLSQQRDNLKQRVKAPLVTEYTLDLISKETVSDKYKDWFLFTEGPMDGNNAAISDTSLTQLLIQFGATPSSLQSDFILKDEDLEHFDTFCDIYPVDYMMERIRPLILSHEDVGVATRLFTFFILDRNVYSSKECTQEWCTQVFESLLSRTTVEEFIAQYFAQLQLHDRFYFLLERLTKLIPPVRIHILNQLFPKTTAVINTFNELFDAQNYKDLLYFVLIIFGSDNCNFGESTVAQYFKDCILDACEDGANGVELTIIVGIINVFVKI</sequence>
<gene>
    <name evidence="1" type="primary">KNAG0D02820</name>
    <name evidence="1" type="ordered locus">KNAG_0D02820</name>
</gene>
<protein>
    <submittedName>
        <fullName evidence="1">Uncharacterized protein</fullName>
    </submittedName>
</protein>
<reference evidence="2" key="2">
    <citation type="submission" date="2012-08" db="EMBL/GenBank/DDBJ databases">
        <title>Genome sequence of Kazachstania naganishii.</title>
        <authorList>
            <person name="Gordon J.L."/>
            <person name="Armisen D."/>
            <person name="Proux-Wera E."/>
            <person name="OhEigeartaigh S.S."/>
            <person name="Byrne K.P."/>
            <person name="Wolfe K.H."/>
        </authorList>
    </citation>
    <scope>NUCLEOTIDE SEQUENCE [LARGE SCALE GENOMIC DNA]</scope>
    <source>
        <strain evidence="2">ATCC MYA-139 / BCRC 22969 / CBS 8797 / CCRC 22969 / KCTC 17520 / NBRC 10181 / NCYC 3082</strain>
    </source>
</reference>
<dbReference type="EMBL" id="HE978317">
    <property type="protein sequence ID" value="CCK70031.1"/>
    <property type="molecule type" value="Genomic_DNA"/>
</dbReference>
<dbReference type="Proteomes" id="UP000006310">
    <property type="component" value="Chromosome 4"/>
</dbReference>
<name>J7S707_HUIN7</name>
<dbReference type="GeneID" id="34525720"/>